<dbReference type="RefSeq" id="WP_150659125.1">
    <property type="nucleotide sequence ID" value="NZ_CABVJH010000020.1"/>
</dbReference>
<reference evidence="2 3" key="1">
    <citation type="submission" date="2019-09" db="EMBL/GenBank/DDBJ databases">
        <authorList>
            <person name="Chandra G."/>
            <person name="Truman W A."/>
        </authorList>
    </citation>
    <scope>NUCLEOTIDE SEQUENCE [LARGE SCALE GENOMIC DNA]</scope>
    <source>
        <strain evidence="2">PS943</strain>
    </source>
</reference>
<keyword evidence="1" id="KW-0472">Membrane</keyword>
<dbReference type="EMBL" id="CABVJH010000020">
    <property type="protein sequence ID" value="VVQ38473.1"/>
    <property type="molecule type" value="Genomic_DNA"/>
</dbReference>
<keyword evidence="1" id="KW-1133">Transmembrane helix</keyword>
<accession>A0A5E7WTV0</accession>
<protein>
    <recommendedName>
        <fullName evidence="4">Transmembrane protein</fullName>
    </recommendedName>
</protein>
<sequence>MGLLLILPILVAGYIFCNGSVYRQATINKYDGQLLYLLVAKTGLFLFAGAATFSFLLMYLSKHAYFGCFSADYIKYIKAFLGRNGIVSEASAPLWAFFGQASIISFVLAWWCPRLYVFAIRLRHNLSSDQAKAFIHHYLVPNRPMTKQLLASMRDSQSQYMFSMDDRKVYVGRVSSVGEPHETGGMDEDFEIVPIMSGYRDKDTLKVTYTTDYSAVVEEMAGKGRPIGFTILLSQENIVSMSRFEEEIWERFKARQDDVVKKKKNLFELLIDWLKSFKKAS</sequence>
<dbReference type="Proteomes" id="UP000325645">
    <property type="component" value="Unassembled WGS sequence"/>
</dbReference>
<evidence type="ECO:0000313" key="2">
    <source>
        <dbReference type="EMBL" id="VVQ38473.1"/>
    </source>
</evidence>
<gene>
    <name evidence="2" type="ORF">PS943_05917</name>
</gene>
<evidence type="ECO:0008006" key="4">
    <source>
        <dbReference type="Google" id="ProtNLM"/>
    </source>
</evidence>
<proteinExistence type="predicted"/>
<evidence type="ECO:0000256" key="1">
    <source>
        <dbReference type="SAM" id="Phobius"/>
    </source>
</evidence>
<dbReference type="AlphaFoldDB" id="A0A5E7WTV0"/>
<name>A0A5E7WTV0_PSEFL</name>
<organism evidence="2 3">
    <name type="scientific">Pseudomonas fluorescens</name>
    <dbReference type="NCBI Taxonomy" id="294"/>
    <lineage>
        <taxon>Bacteria</taxon>
        <taxon>Pseudomonadati</taxon>
        <taxon>Pseudomonadota</taxon>
        <taxon>Gammaproteobacteria</taxon>
        <taxon>Pseudomonadales</taxon>
        <taxon>Pseudomonadaceae</taxon>
        <taxon>Pseudomonas</taxon>
    </lineage>
</organism>
<feature type="transmembrane region" description="Helical" evidence="1">
    <location>
        <begin position="94"/>
        <end position="113"/>
    </location>
</feature>
<keyword evidence="1" id="KW-0812">Transmembrane</keyword>
<feature type="transmembrane region" description="Helical" evidence="1">
    <location>
        <begin position="6"/>
        <end position="22"/>
    </location>
</feature>
<feature type="transmembrane region" description="Helical" evidence="1">
    <location>
        <begin position="34"/>
        <end position="60"/>
    </location>
</feature>
<evidence type="ECO:0000313" key="3">
    <source>
        <dbReference type="Proteomes" id="UP000325645"/>
    </source>
</evidence>